<proteinExistence type="predicted"/>
<dbReference type="RefSeq" id="WP_115280508.1">
    <property type="nucleotide sequence ID" value="NZ_AP022600.1"/>
</dbReference>
<keyword evidence="1" id="KW-0812">Transmembrane</keyword>
<feature type="transmembrane region" description="Helical" evidence="1">
    <location>
        <begin position="219"/>
        <end position="241"/>
    </location>
</feature>
<evidence type="ECO:0000256" key="1">
    <source>
        <dbReference type="SAM" id="Phobius"/>
    </source>
</evidence>
<dbReference type="AlphaFoldDB" id="A0A378TP92"/>
<feature type="transmembrane region" description="Helical" evidence="1">
    <location>
        <begin position="186"/>
        <end position="207"/>
    </location>
</feature>
<protein>
    <submittedName>
        <fullName evidence="2">Predicted membrane protein (DUF2306)</fullName>
    </submittedName>
</protein>
<feature type="transmembrane region" description="Helical" evidence="1">
    <location>
        <begin position="114"/>
        <end position="136"/>
    </location>
</feature>
<dbReference type="Proteomes" id="UP000254978">
    <property type="component" value="Unassembled WGS sequence"/>
</dbReference>
<keyword evidence="1" id="KW-0472">Membrane</keyword>
<feature type="transmembrane region" description="Helical" evidence="1">
    <location>
        <begin position="88"/>
        <end position="108"/>
    </location>
</feature>
<evidence type="ECO:0000313" key="2">
    <source>
        <dbReference type="EMBL" id="STZ61615.1"/>
    </source>
</evidence>
<sequence>MVLVALLSVSGLQFVLYIALTYIARLFDGDLDRWNGGFLPGLYSPENAGATGSIGLHFVTGAVVMVLGCVQLIPVIRTRWPVVHRWIGRLYVATAILTAIGGLGFIVLQRTVGGIVMDIGFGLYGLLMILSAVQAIRYARARDFDRHRAWAVRLFALVIASWLYRMQYGLSTLVDFGGRTTDFRGWFDYTMDFFFYLPNLAIAELYLRARRMNSSAAMRGAAVAALLVSVAVVAGGAYVQLQRL</sequence>
<organism evidence="2 3">
    <name type="scientific">Mycolicibacterium tokaiense</name>
    <dbReference type="NCBI Taxonomy" id="39695"/>
    <lineage>
        <taxon>Bacteria</taxon>
        <taxon>Bacillati</taxon>
        <taxon>Actinomycetota</taxon>
        <taxon>Actinomycetes</taxon>
        <taxon>Mycobacteriales</taxon>
        <taxon>Mycobacteriaceae</taxon>
        <taxon>Mycolicibacterium</taxon>
    </lineage>
</organism>
<name>A0A378TP92_9MYCO</name>
<feature type="transmembrane region" description="Helical" evidence="1">
    <location>
        <begin position="148"/>
        <end position="166"/>
    </location>
</feature>
<reference evidence="2 3" key="1">
    <citation type="submission" date="2018-06" db="EMBL/GenBank/DDBJ databases">
        <authorList>
            <consortium name="Pathogen Informatics"/>
            <person name="Doyle S."/>
        </authorList>
    </citation>
    <scope>NUCLEOTIDE SEQUENCE [LARGE SCALE GENOMIC DNA]</scope>
    <source>
        <strain evidence="2 3">NCTC10821</strain>
    </source>
</reference>
<dbReference type="EMBL" id="UGQT01000001">
    <property type="protein sequence ID" value="STZ61615.1"/>
    <property type="molecule type" value="Genomic_DNA"/>
</dbReference>
<keyword evidence="3" id="KW-1185">Reference proteome</keyword>
<gene>
    <name evidence="2" type="ORF">NCTC10821_05172</name>
</gene>
<dbReference type="OrthoDB" id="4698148at2"/>
<dbReference type="Pfam" id="PF10067">
    <property type="entry name" value="DUF2306"/>
    <property type="match status" value="1"/>
</dbReference>
<accession>A0A378TP92</accession>
<keyword evidence="1" id="KW-1133">Transmembrane helix</keyword>
<evidence type="ECO:0000313" key="3">
    <source>
        <dbReference type="Proteomes" id="UP000254978"/>
    </source>
</evidence>
<dbReference type="InterPro" id="IPR018750">
    <property type="entry name" value="DUF2306_membrane"/>
</dbReference>
<feature type="transmembrane region" description="Helical" evidence="1">
    <location>
        <begin position="54"/>
        <end position="76"/>
    </location>
</feature>